<keyword evidence="2" id="KW-1185">Reference proteome</keyword>
<dbReference type="Proteomes" id="UP000324897">
    <property type="component" value="Unassembled WGS sequence"/>
</dbReference>
<sequence length="87" mass="9651">MGPSLRSLYVVMRPVSFPLNGDSFSSRIFAFPFCVSFARPQVPTIARSLLRSIVQSGSPIQMEKQNLVSELESSVPATHKTTCRCFI</sequence>
<dbReference type="AlphaFoldDB" id="A0A5J9TZ55"/>
<accession>A0A5J9TZ55</accession>
<dbReference type="Gramene" id="TVU16148">
    <property type="protein sequence ID" value="TVU16148"/>
    <property type="gene ID" value="EJB05_39699"/>
</dbReference>
<name>A0A5J9TZ55_9POAL</name>
<evidence type="ECO:0000313" key="1">
    <source>
        <dbReference type="EMBL" id="TVU16148.1"/>
    </source>
</evidence>
<comment type="caution">
    <text evidence="1">The sequence shown here is derived from an EMBL/GenBank/DDBJ whole genome shotgun (WGS) entry which is preliminary data.</text>
</comment>
<feature type="non-terminal residue" evidence="1">
    <location>
        <position position="1"/>
    </location>
</feature>
<dbReference type="EMBL" id="RWGY01000031">
    <property type="protein sequence ID" value="TVU16148.1"/>
    <property type="molecule type" value="Genomic_DNA"/>
</dbReference>
<protein>
    <submittedName>
        <fullName evidence="1">Uncharacterized protein</fullName>
    </submittedName>
</protein>
<gene>
    <name evidence="1" type="ORF">EJB05_39699</name>
</gene>
<organism evidence="1 2">
    <name type="scientific">Eragrostis curvula</name>
    <name type="common">weeping love grass</name>
    <dbReference type="NCBI Taxonomy" id="38414"/>
    <lineage>
        <taxon>Eukaryota</taxon>
        <taxon>Viridiplantae</taxon>
        <taxon>Streptophyta</taxon>
        <taxon>Embryophyta</taxon>
        <taxon>Tracheophyta</taxon>
        <taxon>Spermatophyta</taxon>
        <taxon>Magnoliopsida</taxon>
        <taxon>Liliopsida</taxon>
        <taxon>Poales</taxon>
        <taxon>Poaceae</taxon>
        <taxon>PACMAD clade</taxon>
        <taxon>Chloridoideae</taxon>
        <taxon>Eragrostideae</taxon>
        <taxon>Eragrostidinae</taxon>
        <taxon>Eragrostis</taxon>
    </lineage>
</organism>
<reference evidence="1 2" key="1">
    <citation type="journal article" date="2019" name="Sci. Rep.">
        <title>A high-quality genome of Eragrostis curvula grass provides insights into Poaceae evolution and supports new strategies to enhance forage quality.</title>
        <authorList>
            <person name="Carballo J."/>
            <person name="Santos B.A.C.M."/>
            <person name="Zappacosta D."/>
            <person name="Garbus I."/>
            <person name="Selva J.P."/>
            <person name="Gallo C.A."/>
            <person name="Diaz A."/>
            <person name="Albertini E."/>
            <person name="Caccamo M."/>
            <person name="Echenique V."/>
        </authorList>
    </citation>
    <scope>NUCLEOTIDE SEQUENCE [LARGE SCALE GENOMIC DNA]</scope>
    <source>
        <strain evidence="2">cv. Victoria</strain>
        <tissue evidence="1">Leaf</tissue>
    </source>
</reference>
<evidence type="ECO:0000313" key="2">
    <source>
        <dbReference type="Proteomes" id="UP000324897"/>
    </source>
</evidence>
<proteinExistence type="predicted"/>